<organism evidence="1 2">
    <name type="scientific">Pluteus cervinus</name>
    <dbReference type="NCBI Taxonomy" id="181527"/>
    <lineage>
        <taxon>Eukaryota</taxon>
        <taxon>Fungi</taxon>
        <taxon>Dikarya</taxon>
        <taxon>Basidiomycota</taxon>
        <taxon>Agaricomycotina</taxon>
        <taxon>Agaricomycetes</taxon>
        <taxon>Agaricomycetidae</taxon>
        <taxon>Agaricales</taxon>
        <taxon>Pluteineae</taxon>
        <taxon>Pluteaceae</taxon>
        <taxon>Pluteus</taxon>
    </lineage>
</organism>
<dbReference type="Proteomes" id="UP000308600">
    <property type="component" value="Unassembled WGS sequence"/>
</dbReference>
<evidence type="ECO:0000313" key="2">
    <source>
        <dbReference type="Proteomes" id="UP000308600"/>
    </source>
</evidence>
<name>A0ACD3AKD2_9AGAR</name>
<evidence type="ECO:0000313" key="1">
    <source>
        <dbReference type="EMBL" id="TFK66042.1"/>
    </source>
</evidence>
<accession>A0ACD3AKD2</accession>
<sequence length="661" mass="74135">MSTSQLDGWISPSRPITVDITLKTFVRHRRLSARLLAERGRHEAQRDGPVGATRGHLCLLLTALPNTVRCRVKRECPPRSITGLTVMSSVGLADLPVELLELIFVDLSNNDLWNLSQLCRYLLYSILPRIILRHGARWKYLADLIAQAPVSGSESDLPIQSDGGRGIVISLQKDIAPILRILRRAPPHCFSSKAFSISCKLSPPFSETLHNTCRLNDIIARVSGLRCVTINYKDFMLWEYRNRVSAEQADQLSQELKRLLTQIMNKGCQHLVLKIMSIRWEVDGSDCTEEEPATNTTINRMCISENSPFRTSSPSSPLVTPQATNSAVVDASTATVLPSSLQALAVSSGALSELALRRTILLYIHNSTSTLTRLSLQLPIVKDGDYTPQRSVLDQITLPSLISFVICDTYEMTRDALVQFLSRHLGLVRLDLGFTILRSIERKGWYGEPDFTHKLPQLKYLACRESALTYLLHGKKCFPSLKEVTIAWPYLASERDLVQSLTPIRSKLQSIPSLCIRAFYSGVRLDSGIPNPSTTEPPAPSFLRTNVTKLDLCLGVLAFPESQWNPVIMLRQWMTFTNVKVLSFYSPTMAWRFSGLEGDVDGSVDVGFDLEEELEKDRGVDPVELEKLISLAAEHWKGLDKVRIDEKIVDLEEVRKRKGLK</sequence>
<gene>
    <name evidence="1" type="ORF">BDN72DRAFT_962053</name>
</gene>
<keyword evidence="2" id="KW-1185">Reference proteome</keyword>
<reference evidence="1 2" key="1">
    <citation type="journal article" date="2019" name="Nat. Ecol. Evol.">
        <title>Megaphylogeny resolves global patterns of mushroom evolution.</title>
        <authorList>
            <person name="Varga T."/>
            <person name="Krizsan K."/>
            <person name="Foldi C."/>
            <person name="Dima B."/>
            <person name="Sanchez-Garcia M."/>
            <person name="Sanchez-Ramirez S."/>
            <person name="Szollosi G.J."/>
            <person name="Szarkandi J.G."/>
            <person name="Papp V."/>
            <person name="Albert L."/>
            <person name="Andreopoulos W."/>
            <person name="Angelini C."/>
            <person name="Antonin V."/>
            <person name="Barry K.W."/>
            <person name="Bougher N.L."/>
            <person name="Buchanan P."/>
            <person name="Buyck B."/>
            <person name="Bense V."/>
            <person name="Catcheside P."/>
            <person name="Chovatia M."/>
            <person name="Cooper J."/>
            <person name="Damon W."/>
            <person name="Desjardin D."/>
            <person name="Finy P."/>
            <person name="Geml J."/>
            <person name="Haridas S."/>
            <person name="Hughes K."/>
            <person name="Justo A."/>
            <person name="Karasinski D."/>
            <person name="Kautmanova I."/>
            <person name="Kiss B."/>
            <person name="Kocsube S."/>
            <person name="Kotiranta H."/>
            <person name="LaButti K.M."/>
            <person name="Lechner B.E."/>
            <person name="Liimatainen K."/>
            <person name="Lipzen A."/>
            <person name="Lukacs Z."/>
            <person name="Mihaltcheva S."/>
            <person name="Morgado L.N."/>
            <person name="Niskanen T."/>
            <person name="Noordeloos M.E."/>
            <person name="Ohm R.A."/>
            <person name="Ortiz-Santana B."/>
            <person name="Ovrebo C."/>
            <person name="Racz N."/>
            <person name="Riley R."/>
            <person name="Savchenko A."/>
            <person name="Shiryaev A."/>
            <person name="Soop K."/>
            <person name="Spirin V."/>
            <person name="Szebenyi C."/>
            <person name="Tomsovsky M."/>
            <person name="Tulloss R.E."/>
            <person name="Uehling J."/>
            <person name="Grigoriev I.V."/>
            <person name="Vagvolgyi C."/>
            <person name="Papp T."/>
            <person name="Martin F.M."/>
            <person name="Miettinen O."/>
            <person name="Hibbett D.S."/>
            <person name="Nagy L.G."/>
        </authorList>
    </citation>
    <scope>NUCLEOTIDE SEQUENCE [LARGE SCALE GENOMIC DNA]</scope>
    <source>
        <strain evidence="1 2">NL-1719</strain>
    </source>
</reference>
<dbReference type="EMBL" id="ML208417">
    <property type="protein sequence ID" value="TFK66042.1"/>
    <property type="molecule type" value="Genomic_DNA"/>
</dbReference>
<proteinExistence type="predicted"/>
<protein>
    <submittedName>
        <fullName evidence="1">Uncharacterized protein</fullName>
    </submittedName>
</protein>